<dbReference type="Gene3D" id="2.10.10.20">
    <property type="entry name" value="Carbohydrate-binding module superfamily 5/12"/>
    <property type="match status" value="1"/>
</dbReference>
<dbReference type="Gene3D" id="1.20.120.20">
    <property type="entry name" value="Apolipoprotein"/>
    <property type="match status" value="1"/>
</dbReference>
<evidence type="ECO:0000256" key="1">
    <source>
        <dbReference type="SAM" id="Coils"/>
    </source>
</evidence>
<comment type="caution">
    <text evidence="3">The sequence shown here is derived from an EMBL/GenBank/DDBJ whole genome shotgun (WGS) entry which is preliminary data.</text>
</comment>
<keyword evidence="2" id="KW-0472">Membrane</keyword>
<evidence type="ECO:0000313" key="4">
    <source>
        <dbReference type="Proteomes" id="UP000225889"/>
    </source>
</evidence>
<dbReference type="Proteomes" id="UP000225889">
    <property type="component" value="Unassembled WGS sequence"/>
</dbReference>
<keyword evidence="1" id="KW-0175">Coiled coil</keyword>
<proteinExistence type="predicted"/>
<organism evidence="3 4">
    <name type="scientific">Pseudobutyrivibrio ruminis</name>
    <dbReference type="NCBI Taxonomy" id="46206"/>
    <lineage>
        <taxon>Bacteria</taxon>
        <taxon>Bacillati</taxon>
        <taxon>Bacillota</taxon>
        <taxon>Clostridia</taxon>
        <taxon>Lachnospirales</taxon>
        <taxon>Lachnospiraceae</taxon>
        <taxon>Pseudobutyrivibrio</taxon>
    </lineage>
</organism>
<dbReference type="RefSeq" id="WP_099391401.1">
    <property type="nucleotide sequence ID" value="NZ_PDYF01000008.1"/>
</dbReference>
<dbReference type="AlphaFoldDB" id="A0A2G3DX43"/>
<feature type="transmembrane region" description="Helical" evidence="2">
    <location>
        <begin position="32"/>
        <end position="52"/>
    </location>
</feature>
<dbReference type="EMBL" id="PDYF01000008">
    <property type="protein sequence ID" value="PHU35589.1"/>
    <property type="molecule type" value="Genomic_DNA"/>
</dbReference>
<feature type="coiled-coil region" evidence="1">
    <location>
        <begin position="287"/>
        <end position="369"/>
    </location>
</feature>
<accession>A0A2G3DX43</accession>
<protein>
    <submittedName>
        <fullName evidence="3">Uncharacterized protein</fullName>
    </submittedName>
</protein>
<sequence length="432" mass="49705">MKKTRKSTREDYTLFQDIMDTYRYPDGTLNKVAVFISTLALILLITVGHFVIDGIKNISKMNTVTASELTIEEIQDYITNSYLDAISKYGDGNINQDKAKENILKMLAEYLESSNGFTDQQQEALNHIIEEYLLSTTIYEDVNQNSNAIRNISNLIENKYSENIEYISQLKELLLNEISANTNIDESHYKELNEQIEKLQNYADNRMAENNSNLNSMINELRRTYENSLGAKDYGSENIYNAGDYVIYNERLYISTIDNNSSSPENADNWKLSDLDEIISNLQRTAFEEMERMYKELSESLAEQNQYLTNQINETNENLTNQLNDTSQNLTNQINDSNQNLTNQINDSNRNLTNQINDSNQNLTNQINDSNAYFSNEINTVNQTISNQGNDFQAQIDAINDLLHDNNMTFEFGYNSQTGAYGYYVNGQFKPF</sequence>
<reference evidence="3 4" key="2">
    <citation type="submission" date="2017-10" db="EMBL/GenBank/DDBJ databases">
        <authorList>
            <person name="Banno H."/>
            <person name="Chua N.-H."/>
        </authorList>
    </citation>
    <scope>NUCLEOTIDE SEQUENCE [LARGE SCALE GENOMIC DNA]</scope>
    <source>
        <strain evidence="3 4">JK626</strain>
    </source>
</reference>
<evidence type="ECO:0000313" key="3">
    <source>
        <dbReference type="EMBL" id="PHU35589.1"/>
    </source>
</evidence>
<gene>
    <name evidence="3" type="ORF">CSX01_03010</name>
</gene>
<evidence type="ECO:0000256" key="2">
    <source>
        <dbReference type="SAM" id="Phobius"/>
    </source>
</evidence>
<keyword evidence="2" id="KW-0812">Transmembrane</keyword>
<reference evidence="3 4" key="1">
    <citation type="submission" date="2017-10" db="EMBL/GenBank/DDBJ databases">
        <title>Resolving the taxonomy of Roseburia spp., Eubacterium rectale and Agathobacter spp. through phylogenomic analysis.</title>
        <authorList>
            <person name="Sheridan P.O."/>
            <person name="Walker A.W."/>
            <person name="Duncan S.H."/>
            <person name="Scott K.P."/>
            <person name="Toole P.W.O."/>
            <person name="Luis P."/>
            <person name="Flint H.J."/>
        </authorList>
    </citation>
    <scope>NUCLEOTIDE SEQUENCE [LARGE SCALE GENOMIC DNA]</scope>
    <source>
        <strain evidence="3 4">JK626</strain>
    </source>
</reference>
<keyword evidence="2" id="KW-1133">Transmembrane helix</keyword>
<name>A0A2G3DX43_9FIRM</name>